<dbReference type="AlphaFoldDB" id="A0A6N8FG31"/>
<evidence type="ECO:0000313" key="2">
    <source>
        <dbReference type="EMBL" id="MUK88622.1"/>
    </source>
</evidence>
<feature type="transmembrane region" description="Helical" evidence="1">
    <location>
        <begin position="544"/>
        <end position="565"/>
    </location>
</feature>
<dbReference type="Gene3D" id="3.20.20.370">
    <property type="entry name" value="Glycoside hydrolase/deacetylase"/>
    <property type="match status" value="1"/>
</dbReference>
<accession>A0A6N8FG31</accession>
<comment type="caution">
    <text evidence="2">The sequence shown here is derived from an EMBL/GenBank/DDBJ whole genome shotgun (WGS) entry which is preliminary data.</text>
</comment>
<gene>
    <name evidence="2" type="ORF">GMD78_09490</name>
</gene>
<dbReference type="Pfam" id="PF10096">
    <property type="entry name" value="DUF2334"/>
    <property type="match status" value="1"/>
</dbReference>
<organism evidence="2 3">
    <name type="scientific">Ornithinibacillus caprae</name>
    <dbReference type="NCBI Taxonomy" id="2678566"/>
    <lineage>
        <taxon>Bacteria</taxon>
        <taxon>Bacillati</taxon>
        <taxon>Bacillota</taxon>
        <taxon>Bacilli</taxon>
        <taxon>Bacillales</taxon>
        <taxon>Bacillaceae</taxon>
        <taxon>Ornithinibacillus</taxon>
    </lineage>
</organism>
<protein>
    <submittedName>
        <fullName evidence="2">DUF2334 domain-containing protein</fullName>
    </submittedName>
</protein>
<dbReference type="InterPro" id="IPR011330">
    <property type="entry name" value="Glyco_hydro/deAcase_b/a-brl"/>
</dbReference>
<dbReference type="SUPFAM" id="SSF88713">
    <property type="entry name" value="Glycoside hydrolase/deacetylase"/>
    <property type="match status" value="1"/>
</dbReference>
<name>A0A6N8FG31_9BACI</name>
<sequence length="583" mass="67235">MRYMLSILPIILFSLYISITPQQLNAESKDEPVVLVVYSSKSGTVDEHQRLLDMLIGHFTSSITFKHTSEVREADFEHVTHVFYYGQSKEHLSTEIKQMIEQFNGTVTAIGFNADQLQERFSFIELVSEELVTKISLRSDEEKSVSIMPDTILNVNVTTGSDVLVKGSYGKGVEYPLFITNGNTHYYGTSKLEPPFSIFLGEVLHEVFAMDHSHEHPAYIRLEDIHPLVEPEKVMKVAKELKRRDIPYMVAVIPVYTNPDTKERHYFKDSPQLLKALKYIQDNGGSIVLHGYTHQFRDDETGEGFEFWDVDHNMPIYHGPDDEVLIKTENEFDTPLEYENYLEELLAFENEYIESKLTRGVQELANYGIYPLAFEAPHYTMSQNGYAQTSQYFSTYVGQIQLSDDNWEIMNTSPYITTPTFLEGMLLLPETIGFIDKVDPKAVEKMIQNIHDYSIVRDGIIAGFYHPFLDEDHFEKFTKVLDELEQIEGLQWIDLKQMNNNVQVEHVHIKSENGEVIVDIDRLKLFFTSIDFLLYHIKKVAVNATWLMVGAGTVAVTLFISYIVITRKRSRKSIYYKRRGIIG</sequence>
<proteinExistence type="predicted"/>
<keyword evidence="3" id="KW-1185">Reference proteome</keyword>
<keyword evidence="1" id="KW-1133">Transmembrane helix</keyword>
<dbReference type="InterPro" id="IPR018763">
    <property type="entry name" value="DUF2334"/>
</dbReference>
<evidence type="ECO:0000313" key="3">
    <source>
        <dbReference type="Proteomes" id="UP000469125"/>
    </source>
</evidence>
<dbReference type="Proteomes" id="UP000469125">
    <property type="component" value="Unassembled WGS sequence"/>
</dbReference>
<evidence type="ECO:0000256" key="1">
    <source>
        <dbReference type="SAM" id="Phobius"/>
    </source>
</evidence>
<dbReference type="GO" id="GO:0005975">
    <property type="term" value="P:carbohydrate metabolic process"/>
    <property type="evidence" value="ECO:0007669"/>
    <property type="project" value="InterPro"/>
</dbReference>
<reference evidence="2 3" key="1">
    <citation type="submission" date="2019-11" db="EMBL/GenBank/DDBJ databases">
        <authorList>
            <person name="Li X."/>
        </authorList>
    </citation>
    <scope>NUCLEOTIDE SEQUENCE [LARGE SCALE GENOMIC DNA]</scope>
    <source>
        <strain evidence="2 3">L9</strain>
    </source>
</reference>
<dbReference type="RefSeq" id="WP_155668603.1">
    <property type="nucleotide sequence ID" value="NZ_WOCA01000006.1"/>
</dbReference>
<keyword evidence="1" id="KW-0472">Membrane</keyword>
<dbReference type="EMBL" id="WOCA01000006">
    <property type="protein sequence ID" value="MUK88622.1"/>
    <property type="molecule type" value="Genomic_DNA"/>
</dbReference>
<keyword evidence="1" id="KW-0812">Transmembrane</keyword>